<sequence length="485" mass="55700">MNVMRILFITMLCVLLVGCANKSRQQTAGNAPISAKDSIYHLPDQYSEYPGGIGNLMKQIENSIQYPEEARKKGVEGRVIVQFIVDEKGNVTQPHVLKSVEPSLDKEALRIIRLLPQWKPGTWKGKPVKVKYIVPVLFKLEETEPKKKEDSTVSEPTILGLQPIPKDIPSGKRMNPDSLTMTTEFAYYPLSATQVNVFIHNHSHRMYTCGDEYSLAFYNEGLQKWEPLPTNPIIEDMLWMLHPDYHPSRLQTIELYTSEIPNRPGNYRIYKTFNGGEVAYAEFELVDRKGVKRLRKLIDDYWDKNSVNPCDTVAHNISTTWIVHDDGDTIFVGLMNNTPRYQEMFRRKVVSYSAVSHGKVVENVVFDKPSFSDTLQVTMQTEKAVYPVGTETITVQLTNENPKGLFFGEDYWIVRKEGQQWIYLHNGGAWTDIGYSLEKGHTRTFTARLRPLVNDNRPGTYRVIKDIGFSGSRQKWYMAAEFRIE</sequence>
<evidence type="ECO:0000259" key="11">
    <source>
        <dbReference type="PROSITE" id="PS52015"/>
    </source>
</evidence>
<protein>
    <submittedName>
        <fullName evidence="12">Energy transducer TonB</fullName>
    </submittedName>
</protein>
<comment type="similarity">
    <text evidence="2">Belongs to the TonB family.</text>
</comment>
<evidence type="ECO:0000256" key="10">
    <source>
        <dbReference type="SAM" id="SignalP"/>
    </source>
</evidence>
<gene>
    <name evidence="12" type="ORF">F2Y87_14390</name>
</gene>
<keyword evidence="5" id="KW-0997">Cell inner membrane</keyword>
<evidence type="ECO:0000256" key="4">
    <source>
        <dbReference type="ARBA" id="ARBA00022475"/>
    </source>
</evidence>
<dbReference type="InterPro" id="IPR037682">
    <property type="entry name" value="TonB_C"/>
</dbReference>
<evidence type="ECO:0000256" key="8">
    <source>
        <dbReference type="ARBA" id="ARBA00022989"/>
    </source>
</evidence>
<keyword evidence="3" id="KW-0813">Transport</keyword>
<feature type="signal peptide" evidence="10">
    <location>
        <begin position="1"/>
        <end position="22"/>
    </location>
</feature>
<name>A0A6L3K068_9BACE</name>
<dbReference type="GO" id="GO:0015031">
    <property type="term" value="P:protein transport"/>
    <property type="evidence" value="ECO:0007669"/>
    <property type="project" value="UniProtKB-KW"/>
</dbReference>
<keyword evidence="8" id="KW-1133">Transmembrane helix</keyword>
<dbReference type="SUPFAM" id="SSF74653">
    <property type="entry name" value="TolA/TonB C-terminal domain"/>
    <property type="match status" value="1"/>
</dbReference>
<evidence type="ECO:0000313" key="12">
    <source>
        <dbReference type="EMBL" id="KAA5418336.1"/>
    </source>
</evidence>
<dbReference type="PANTHER" id="PTHR33446">
    <property type="entry name" value="PROTEIN TONB-RELATED"/>
    <property type="match status" value="1"/>
</dbReference>
<feature type="domain" description="TonB C-terminal" evidence="11">
    <location>
        <begin position="51"/>
        <end position="147"/>
    </location>
</feature>
<evidence type="ECO:0000256" key="7">
    <source>
        <dbReference type="ARBA" id="ARBA00022927"/>
    </source>
</evidence>
<organism evidence="12 13">
    <name type="scientific">Bacteroides cellulosilyticus</name>
    <dbReference type="NCBI Taxonomy" id="246787"/>
    <lineage>
        <taxon>Bacteria</taxon>
        <taxon>Pseudomonadati</taxon>
        <taxon>Bacteroidota</taxon>
        <taxon>Bacteroidia</taxon>
        <taxon>Bacteroidales</taxon>
        <taxon>Bacteroidaceae</taxon>
        <taxon>Bacteroides</taxon>
    </lineage>
</organism>
<keyword evidence="9" id="KW-0472">Membrane</keyword>
<dbReference type="InterPro" id="IPR051045">
    <property type="entry name" value="TonB-dependent_transducer"/>
</dbReference>
<reference evidence="12 13" key="1">
    <citation type="journal article" date="2019" name="Nat. Med.">
        <title>A library of human gut bacterial isolates paired with longitudinal multiomics data enables mechanistic microbiome research.</title>
        <authorList>
            <person name="Poyet M."/>
            <person name="Groussin M."/>
            <person name="Gibbons S.M."/>
            <person name="Avila-Pacheco J."/>
            <person name="Jiang X."/>
            <person name="Kearney S.M."/>
            <person name="Perrotta A.R."/>
            <person name="Berdy B."/>
            <person name="Zhao S."/>
            <person name="Lieberman T.D."/>
            <person name="Swanson P.K."/>
            <person name="Smith M."/>
            <person name="Roesemann S."/>
            <person name="Alexander J.E."/>
            <person name="Rich S.A."/>
            <person name="Livny J."/>
            <person name="Vlamakis H."/>
            <person name="Clish C."/>
            <person name="Bullock K."/>
            <person name="Deik A."/>
            <person name="Scott J."/>
            <person name="Pierce K.A."/>
            <person name="Xavier R.J."/>
            <person name="Alm E.J."/>
        </authorList>
    </citation>
    <scope>NUCLEOTIDE SEQUENCE [LARGE SCALE GENOMIC DNA]</scope>
    <source>
        <strain evidence="12 13">BIOML-A8</strain>
    </source>
</reference>
<dbReference type="InterPro" id="IPR006260">
    <property type="entry name" value="TonB/TolA_C"/>
</dbReference>
<feature type="chain" id="PRO_5026794772" evidence="10">
    <location>
        <begin position="23"/>
        <end position="485"/>
    </location>
</feature>
<dbReference type="Gene3D" id="3.30.1150.10">
    <property type="match status" value="1"/>
</dbReference>
<dbReference type="PANTHER" id="PTHR33446:SF2">
    <property type="entry name" value="PROTEIN TONB"/>
    <property type="match status" value="1"/>
</dbReference>
<proteinExistence type="inferred from homology"/>
<dbReference type="Pfam" id="PF20251">
    <property type="entry name" value="Big_14"/>
    <property type="match status" value="2"/>
</dbReference>
<evidence type="ECO:0000256" key="1">
    <source>
        <dbReference type="ARBA" id="ARBA00004383"/>
    </source>
</evidence>
<dbReference type="NCBIfam" id="TIGR01352">
    <property type="entry name" value="tonB_Cterm"/>
    <property type="match status" value="1"/>
</dbReference>
<evidence type="ECO:0000256" key="6">
    <source>
        <dbReference type="ARBA" id="ARBA00022692"/>
    </source>
</evidence>
<dbReference type="GO" id="GO:0055085">
    <property type="term" value="P:transmembrane transport"/>
    <property type="evidence" value="ECO:0007669"/>
    <property type="project" value="InterPro"/>
</dbReference>
<dbReference type="GO" id="GO:0031992">
    <property type="term" value="F:energy transducer activity"/>
    <property type="evidence" value="ECO:0007669"/>
    <property type="project" value="TreeGrafter"/>
</dbReference>
<keyword evidence="6" id="KW-0812">Transmembrane</keyword>
<dbReference type="GO" id="GO:0098797">
    <property type="term" value="C:plasma membrane protein complex"/>
    <property type="evidence" value="ECO:0007669"/>
    <property type="project" value="TreeGrafter"/>
</dbReference>
<dbReference type="InterPro" id="IPR046878">
    <property type="entry name" value="Big_14"/>
</dbReference>
<evidence type="ECO:0000256" key="5">
    <source>
        <dbReference type="ARBA" id="ARBA00022519"/>
    </source>
</evidence>
<dbReference type="Pfam" id="PF03544">
    <property type="entry name" value="TonB_C"/>
    <property type="match status" value="1"/>
</dbReference>
<dbReference type="PROSITE" id="PS52015">
    <property type="entry name" value="TONB_CTD"/>
    <property type="match status" value="1"/>
</dbReference>
<evidence type="ECO:0000256" key="9">
    <source>
        <dbReference type="ARBA" id="ARBA00023136"/>
    </source>
</evidence>
<dbReference type="Proteomes" id="UP000482653">
    <property type="component" value="Unassembled WGS sequence"/>
</dbReference>
<comment type="subcellular location">
    <subcellularLocation>
        <location evidence="1">Cell inner membrane</location>
        <topology evidence="1">Single-pass membrane protein</topology>
        <orientation evidence="1">Periplasmic side</orientation>
    </subcellularLocation>
</comment>
<dbReference type="PROSITE" id="PS51257">
    <property type="entry name" value="PROKAR_LIPOPROTEIN"/>
    <property type="match status" value="1"/>
</dbReference>
<keyword evidence="7" id="KW-0653">Protein transport</keyword>
<accession>A0A6L3K068</accession>
<keyword evidence="4" id="KW-1003">Cell membrane</keyword>
<evidence type="ECO:0000313" key="13">
    <source>
        <dbReference type="Proteomes" id="UP000482653"/>
    </source>
</evidence>
<dbReference type="EMBL" id="VVYX01000015">
    <property type="protein sequence ID" value="KAA5418336.1"/>
    <property type="molecule type" value="Genomic_DNA"/>
</dbReference>
<keyword evidence="10" id="KW-0732">Signal</keyword>
<dbReference type="AlphaFoldDB" id="A0A6L3K068"/>
<evidence type="ECO:0000256" key="2">
    <source>
        <dbReference type="ARBA" id="ARBA00006555"/>
    </source>
</evidence>
<evidence type="ECO:0000256" key="3">
    <source>
        <dbReference type="ARBA" id="ARBA00022448"/>
    </source>
</evidence>
<comment type="caution">
    <text evidence="12">The sequence shown here is derived from an EMBL/GenBank/DDBJ whole genome shotgun (WGS) entry which is preliminary data.</text>
</comment>